<evidence type="ECO:0000256" key="6">
    <source>
        <dbReference type="ARBA" id="ARBA00022676"/>
    </source>
</evidence>
<evidence type="ECO:0000256" key="10">
    <source>
        <dbReference type="ARBA" id="ARBA00044770"/>
    </source>
</evidence>
<dbReference type="Proteomes" id="UP000829476">
    <property type="component" value="Chromosome"/>
</dbReference>
<dbReference type="EC" id="2.4.99.28" evidence="10"/>
<evidence type="ECO:0000256" key="3">
    <source>
        <dbReference type="ARBA" id="ARBA00007739"/>
    </source>
</evidence>
<evidence type="ECO:0000256" key="12">
    <source>
        <dbReference type="SAM" id="Phobius"/>
    </source>
</evidence>
<dbReference type="Pfam" id="PF00905">
    <property type="entry name" value="Transpeptidase"/>
    <property type="match status" value="1"/>
</dbReference>
<evidence type="ECO:0000256" key="5">
    <source>
        <dbReference type="ARBA" id="ARBA00022670"/>
    </source>
</evidence>
<dbReference type="InterPro" id="IPR012338">
    <property type="entry name" value="Beta-lactam/transpept-like"/>
</dbReference>
<comment type="similarity">
    <text evidence="2">In the C-terminal section; belongs to the transpeptidase family.</text>
</comment>
<accession>A0ABY3YRC8</accession>
<dbReference type="Pfam" id="PF00912">
    <property type="entry name" value="Transgly"/>
    <property type="match status" value="1"/>
</dbReference>
<keyword evidence="5" id="KW-0645">Protease</keyword>
<dbReference type="SUPFAM" id="SSF56601">
    <property type="entry name" value="beta-lactamase/transpeptidase-like"/>
    <property type="match status" value="1"/>
</dbReference>
<keyword evidence="17" id="KW-1185">Reference proteome</keyword>
<proteinExistence type="inferred from homology"/>
<reference evidence="16 17" key="1">
    <citation type="journal article" date="2018" name="Int. J. Syst. Evol. Microbiol.">
        <title>Zhouia spongiae sp. nov., isolated from a marine sponge.</title>
        <authorList>
            <person name="Zhuang L."/>
            <person name="Lin B."/>
            <person name="Qin F."/>
            <person name="Luo L."/>
        </authorList>
    </citation>
    <scope>NUCLEOTIDE SEQUENCE [LARGE SCALE GENOMIC DNA]</scope>
    <source>
        <strain evidence="16 17">HN-Y44</strain>
    </source>
</reference>
<evidence type="ECO:0000256" key="8">
    <source>
        <dbReference type="ARBA" id="ARBA00022801"/>
    </source>
</evidence>
<feature type="domain" description="Penicillin-binding protein transpeptidase" evidence="13">
    <location>
        <begin position="302"/>
        <end position="576"/>
    </location>
</feature>
<keyword evidence="12" id="KW-0812">Transmembrane</keyword>
<evidence type="ECO:0000259" key="15">
    <source>
        <dbReference type="Pfam" id="PF06832"/>
    </source>
</evidence>
<dbReference type="Gene3D" id="3.40.710.10">
    <property type="entry name" value="DD-peptidase/beta-lactamase superfamily"/>
    <property type="match status" value="1"/>
</dbReference>
<organism evidence="16 17">
    <name type="scientific">Zhouia spongiae</name>
    <dbReference type="NCBI Taxonomy" id="2202721"/>
    <lineage>
        <taxon>Bacteria</taxon>
        <taxon>Pseudomonadati</taxon>
        <taxon>Bacteroidota</taxon>
        <taxon>Flavobacteriia</taxon>
        <taxon>Flavobacteriales</taxon>
        <taxon>Flavobacteriaceae</taxon>
        <taxon>Zhouia</taxon>
    </lineage>
</organism>
<evidence type="ECO:0000259" key="14">
    <source>
        <dbReference type="Pfam" id="PF00912"/>
    </source>
</evidence>
<dbReference type="InterPro" id="IPR001460">
    <property type="entry name" value="PCN-bd_Tpept"/>
</dbReference>
<feature type="transmembrane region" description="Helical" evidence="12">
    <location>
        <begin position="12"/>
        <end position="28"/>
    </location>
</feature>
<evidence type="ECO:0000256" key="9">
    <source>
        <dbReference type="ARBA" id="ARBA00023268"/>
    </source>
</evidence>
<feature type="domain" description="Penicillin-binding C-terminal" evidence="15">
    <location>
        <begin position="695"/>
        <end position="776"/>
    </location>
</feature>
<evidence type="ECO:0000256" key="7">
    <source>
        <dbReference type="ARBA" id="ARBA00022679"/>
    </source>
</evidence>
<dbReference type="InterPro" id="IPR011815">
    <property type="entry name" value="PBP_1c"/>
</dbReference>
<dbReference type="NCBIfam" id="TIGR02073">
    <property type="entry name" value="PBP_1c"/>
    <property type="match status" value="1"/>
</dbReference>
<sequence length="785" mass="89030">MKQRLLTFVKKHPFKLSVICLLLVAYYFCLPKHLFRDPTATVIESNDGKLLAAKIADDGQWRFPEVDSVPFKFAQCIIQFEDAYFYQHPGFNPVSIAKSFIQNIKSGRVVRGGSTLTQQVIRLSRKGKNRTYFEKLNELVLATRLELRASKTDILKLYTSHAPYGGNVVGLDVASWRYFGVQPHQLSWAESATLAVLPNAPALIYPGKNQEQLRRKRNHLLKKLFKEEVIDSLTYELSVLEELPEKPYALPSIAPHLLHRIDKDYKGRRLRTTIDLDLQTQINQVVKQHYEILRQNEIHNAAVMVMDVSNRKVLAYIGNTPTDNLHEKDVDIIGAPRSTGSIIKPLLYAAMLDNGELLPDALVADVPTKIAGYQPENYNKVYYGAIPAKRALARSLNIPSVRLLQEYGLDRFRDELKKFNLKDINRSADHYGLTLILGGAESNLWDVTKTYANLASTLNHYNQTSSEYYTNELREPVIMASDPVSFSERSQEKISYGAGSIFLTFEAMKEVNRPEGEEAWEFFDSSKQIAWKTGTSFGNRDAWAVGVTKKYAVGVWVGNADGEGRPDLTGVRSAAPILFDVFDLLPNTQWFDTPFDDLTEVEVCSKSGYLASGICPKTKTLIPPNGQRFKACTFHQLVHLDQQKQFRVNTSCMKPDKILTQPWFVLPPLMSYYYKNNNADYKDLPPYKSNCIIATTPAMDFIIPKPNAEIILTKGFDGKLNELILKLAHSRPETTVFWYMDETFIGQTKNFHELAVLPDEGFHTLTVVDEFGNELKQALKIETTL</sequence>
<keyword evidence="8" id="KW-0378">Hydrolase</keyword>
<dbReference type="SUPFAM" id="SSF53955">
    <property type="entry name" value="Lysozyme-like"/>
    <property type="match status" value="1"/>
</dbReference>
<keyword evidence="9" id="KW-0511">Multifunctional enzyme</keyword>
<evidence type="ECO:0000259" key="13">
    <source>
        <dbReference type="Pfam" id="PF00905"/>
    </source>
</evidence>
<comment type="pathway">
    <text evidence="1">Cell wall biogenesis; peptidoglycan biosynthesis.</text>
</comment>
<evidence type="ECO:0000313" key="17">
    <source>
        <dbReference type="Proteomes" id="UP000829476"/>
    </source>
</evidence>
<comment type="similarity">
    <text evidence="3">In the N-terminal section; belongs to the glycosyltransferase 51 family.</text>
</comment>
<evidence type="ECO:0000256" key="4">
    <source>
        <dbReference type="ARBA" id="ARBA00022645"/>
    </source>
</evidence>
<protein>
    <recommendedName>
        <fullName evidence="10">peptidoglycan glycosyltransferase</fullName>
        <ecNumber evidence="10">2.4.99.28</ecNumber>
    </recommendedName>
</protein>
<name>A0ABY3YRC8_9FLAO</name>
<evidence type="ECO:0000256" key="11">
    <source>
        <dbReference type="ARBA" id="ARBA00049902"/>
    </source>
</evidence>
<dbReference type="PANTHER" id="PTHR32282">
    <property type="entry name" value="BINDING PROTEIN TRANSPEPTIDASE, PUTATIVE-RELATED"/>
    <property type="match status" value="1"/>
</dbReference>
<feature type="domain" description="Glycosyl transferase family 51" evidence="14">
    <location>
        <begin position="59"/>
        <end position="224"/>
    </location>
</feature>
<evidence type="ECO:0000313" key="16">
    <source>
        <dbReference type="EMBL" id="UNZ00057.1"/>
    </source>
</evidence>
<keyword evidence="7" id="KW-0808">Transferase</keyword>
<dbReference type="InterPro" id="IPR036950">
    <property type="entry name" value="PBP_transglycosylase"/>
</dbReference>
<gene>
    <name evidence="16" type="primary">pbpC</name>
    <name evidence="16" type="ORF">MQE36_06840</name>
</gene>
<dbReference type="InterPro" id="IPR050396">
    <property type="entry name" value="Glycosyltr_51/Transpeptidase"/>
</dbReference>
<dbReference type="EMBL" id="CP094326">
    <property type="protein sequence ID" value="UNZ00057.1"/>
    <property type="molecule type" value="Genomic_DNA"/>
</dbReference>
<dbReference type="RefSeq" id="WP_242938424.1">
    <property type="nucleotide sequence ID" value="NZ_CP094326.1"/>
</dbReference>
<comment type="catalytic activity">
    <reaction evidence="11">
        <text>[GlcNAc-(1-&gt;4)-Mur2Ac(oyl-L-Ala-gamma-D-Glu-L-Lys-D-Ala-D-Ala)](n)-di-trans,octa-cis-undecaprenyl diphosphate + beta-D-GlcNAc-(1-&gt;4)-Mur2Ac(oyl-L-Ala-gamma-D-Glu-L-Lys-D-Ala-D-Ala)-di-trans,octa-cis-undecaprenyl diphosphate = [GlcNAc-(1-&gt;4)-Mur2Ac(oyl-L-Ala-gamma-D-Glu-L-Lys-D-Ala-D-Ala)](n+1)-di-trans,octa-cis-undecaprenyl diphosphate + di-trans,octa-cis-undecaprenyl diphosphate + H(+)</text>
        <dbReference type="Rhea" id="RHEA:23708"/>
        <dbReference type="Rhea" id="RHEA-COMP:9602"/>
        <dbReference type="Rhea" id="RHEA-COMP:9603"/>
        <dbReference type="ChEBI" id="CHEBI:15378"/>
        <dbReference type="ChEBI" id="CHEBI:58405"/>
        <dbReference type="ChEBI" id="CHEBI:60033"/>
        <dbReference type="ChEBI" id="CHEBI:78435"/>
        <dbReference type="EC" id="2.4.99.28"/>
    </reaction>
</comment>
<keyword evidence="12" id="KW-0472">Membrane</keyword>
<dbReference type="Gene3D" id="1.10.3810.10">
    <property type="entry name" value="Biosynthetic peptidoglycan transglycosylase-like"/>
    <property type="match status" value="1"/>
</dbReference>
<evidence type="ECO:0000256" key="1">
    <source>
        <dbReference type="ARBA" id="ARBA00004752"/>
    </source>
</evidence>
<dbReference type="Pfam" id="PF06832">
    <property type="entry name" value="BiPBP_C"/>
    <property type="match status" value="1"/>
</dbReference>
<dbReference type="InterPro" id="IPR009647">
    <property type="entry name" value="PBP_C"/>
</dbReference>
<keyword evidence="6" id="KW-0328">Glycosyltransferase</keyword>
<keyword evidence="12" id="KW-1133">Transmembrane helix</keyword>
<keyword evidence="4" id="KW-0121">Carboxypeptidase</keyword>
<dbReference type="PANTHER" id="PTHR32282:SF15">
    <property type="entry name" value="PENICILLIN-BINDING PROTEIN 1C"/>
    <property type="match status" value="1"/>
</dbReference>
<evidence type="ECO:0000256" key="2">
    <source>
        <dbReference type="ARBA" id="ARBA00007090"/>
    </source>
</evidence>
<dbReference type="InterPro" id="IPR001264">
    <property type="entry name" value="Glyco_trans_51"/>
</dbReference>
<dbReference type="InterPro" id="IPR023346">
    <property type="entry name" value="Lysozyme-like_dom_sf"/>
</dbReference>